<keyword evidence="1" id="KW-0812">Transmembrane</keyword>
<keyword evidence="1" id="KW-0472">Membrane</keyword>
<evidence type="ECO:0000256" key="1">
    <source>
        <dbReference type="SAM" id="Phobius"/>
    </source>
</evidence>
<evidence type="ECO:0000259" key="2">
    <source>
        <dbReference type="Pfam" id="PF01757"/>
    </source>
</evidence>
<feature type="transmembrane region" description="Helical" evidence="1">
    <location>
        <begin position="39"/>
        <end position="58"/>
    </location>
</feature>
<keyword evidence="1" id="KW-1133">Transmembrane helix</keyword>
<dbReference type="GO" id="GO:0016747">
    <property type="term" value="F:acyltransferase activity, transferring groups other than amino-acyl groups"/>
    <property type="evidence" value="ECO:0007669"/>
    <property type="project" value="InterPro"/>
</dbReference>
<feature type="transmembrane region" description="Helical" evidence="1">
    <location>
        <begin position="9"/>
        <end position="27"/>
    </location>
</feature>
<dbReference type="EMBL" id="FOAT01000010">
    <property type="protein sequence ID" value="SEL03347.1"/>
    <property type="molecule type" value="Genomic_DNA"/>
</dbReference>
<feature type="transmembrane region" description="Helical" evidence="1">
    <location>
        <begin position="124"/>
        <end position="147"/>
    </location>
</feature>
<proteinExistence type="predicted"/>
<keyword evidence="3" id="KW-0808">Transferase</keyword>
<reference evidence="3 4" key="1">
    <citation type="submission" date="2016-10" db="EMBL/GenBank/DDBJ databases">
        <authorList>
            <person name="de Groot N.N."/>
        </authorList>
    </citation>
    <scope>NUCLEOTIDE SEQUENCE [LARGE SCALE GENOMIC DNA]</scope>
    <source>
        <strain evidence="3 4">KH2T6</strain>
    </source>
</reference>
<accession>A0A1H7LYF6</accession>
<dbReference type="OrthoDB" id="290051at2"/>
<feature type="transmembrane region" description="Helical" evidence="1">
    <location>
        <begin position="231"/>
        <end position="249"/>
    </location>
</feature>
<dbReference type="InterPro" id="IPR002656">
    <property type="entry name" value="Acyl_transf_3_dom"/>
</dbReference>
<feature type="domain" description="Acyltransferase 3" evidence="2">
    <location>
        <begin position="10"/>
        <end position="317"/>
    </location>
</feature>
<dbReference type="Pfam" id="PF01757">
    <property type="entry name" value="Acyl_transf_3"/>
    <property type="match status" value="1"/>
</dbReference>
<feature type="transmembrane region" description="Helical" evidence="1">
    <location>
        <begin position="208"/>
        <end position="225"/>
    </location>
</feature>
<feature type="transmembrane region" description="Helical" evidence="1">
    <location>
        <begin position="79"/>
        <end position="104"/>
    </location>
</feature>
<feature type="transmembrane region" description="Helical" evidence="1">
    <location>
        <begin position="159"/>
        <end position="176"/>
    </location>
</feature>
<name>A0A1H7LYF6_RUMAL</name>
<organism evidence="3 4">
    <name type="scientific">Ruminococcus albus</name>
    <dbReference type="NCBI Taxonomy" id="1264"/>
    <lineage>
        <taxon>Bacteria</taxon>
        <taxon>Bacillati</taxon>
        <taxon>Bacillota</taxon>
        <taxon>Clostridia</taxon>
        <taxon>Eubacteriales</taxon>
        <taxon>Oscillospiraceae</taxon>
        <taxon>Ruminococcus</taxon>
    </lineage>
</organism>
<keyword evidence="3" id="KW-0012">Acyltransferase</keyword>
<dbReference type="AlphaFoldDB" id="A0A1H7LYF6"/>
<keyword evidence="3" id="KW-0378">Hydrolase</keyword>
<feature type="transmembrane region" description="Helical" evidence="1">
    <location>
        <begin position="298"/>
        <end position="321"/>
    </location>
</feature>
<feature type="transmembrane region" description="Helical" evidence="1">
    <location>
        <begin position="182"/>
        <end position="199"/>
    </location>
</feature>
<evidence type="ECO:0000313" key="3">
    <source>
        <dbReference type="EMBL" id="SEL03347.1"/>
    </source>
</evidence>
<dbReference type="GO" id="GO:0016787">
    <property type="term" value="F:hydrolase activity"/>
    <property type="evidence" value="ECO:0007669"/>
    <property type="project" value="UniProtKB-KW"/>
</dbReference>
<sequence>MSGNNENNYGWISTLRGFAALLVFFAHPPMPWADNSVGFVIGRTGVAIFFLIMGYLAVQARQKRTRKQYLYNRFVRMYPVFWLILVATYITKVVLARVGLFSHIKDLLFNMTLFNKFFGSSPLIGTSWMMPIQVCFFVALAVLSADFFEYASEKTIERLFIAGGIGAVLISLLRFITHNDGIPTAFVLLIMFGLIGIQYKEYGDIRSISRYLEIYAAAFVPSVILSYRGEFIRYIVAYVAGIALFVLADKYKVSVEAMNKLGSVGFSFFLVSDIPQLILEKIIVLVDPKNPDKKAELYIVKLVLFIVIKFAASLGLAHLLTKYVEKPMLSKAKSIEMSMK</sequence>
<feature type="transmembrane region" description="Helical" evidence="1">
    <location>
        <begin position="261"/>
        <end position="278"/>
    </location>
</feature>
<protein>
    <submittedName>
        <fullName evidence="3">Peptidoglycan/LPS O-acetylase OafA/YrhL, contains acyltransferase and SGNH-hydrolase domains</fullName>
    </submittedName>
</protein>
<dbReference type="RefSeq" id="WP_074833921.1">
    <property type="nucleotide sequence ID" value="NZ_FOAT01000010.1"/>
</dbReference>
<dbReference type="Proteomes" id="UP000186015">
    <property type="component" value="Unassembled WGS sequence"/>
</dbReference>
<evidence type="ECO:0000313" key="4">
    <source>
        <dbReference type="Proteomes" id="UP000186015"/>
    </source>
</evidence>
<gene>
    <name evidence="3" type="ORF">SAMN05216469_11036</name>
</gene>